<dbReference type="Pfam" id="PF01535">
    <property type="entry name" value="PPR"/>
    <property type="match status" value="2"/>
</dbReference>
<dbReference type="NCBIfam" id="TIGR00756">
    <property type="entry name" value="PPR"/>
    <property type="match status" value="2"/>
</dbReference>
<keyword evidence="5" id="KW-1185">Reference proteome</keyword>
<dbReference type="InterPro" id="IPR002885">
    <property type="entry name" value="PPR_rpt"/>
</dbReference>
<feature type="repeat" description="PPR" evidence="3">
    <location>
        <begin position="212"/>
        <end position="246"/>
    </location>
</feature>
<dbReference type="Proteomes" id="UP000634136">
    <property type="component" value="Unassembled WGS sequence"/>
</dbReference>
<keyword evidence="2" id="KW-0677">Repeat</keyword>
<dbReference type="Gene3D" id="1.25.40.10">
    <property type="entry name" value="Tetratricopeptide repeat domain"/>
    <property type="match status" value="2"/>
</dbReference>
<dbReference type="OrthoDB" id="411857at2759"/>
<dbReference type="Pfam" id="PF13041">
    <property type="entry name" value="PPR_2"/>
    <property type="match status" value="1"/>
</dbReference>
<accession>A0A834U1D6</accession>
<dbReference type="EMBL" id="JAAIUW010000005">
    <property type="protein sequence ID" value="KAF7830140.1"/>
    <property type="molecule type" value="Genomic_DNA"/>
</dbReference>
<dbReference type="PROSITE" id="PS51375">
    <property type="entry name" value="PPR"/>
    <property type="match status" value="2"/>
</dbReference>
<dbReference type="InterPro" id="IPR011990">
    <property type="entry name" value="TPR-like_helical_dom_sf"/>
</dbReference>
<evidence type="ECO:0000313" key="4">
    <source>
        <dbReference type="EMBL" id="KAF7830140.1"/>
    </source>
</evidence>
<reference evidence="4" key="1">
    <citation type="submission" date="2020-09" db="EMBL/GenBank/DDBJ databases">
        <title>Genome-Enabled Discovery of Anthraquinone Biosynthesis in Senna tora.</title>
        <authorList>
            <person name="Kang S.-H."/>
            <person name="Pandey R.P."/>
            <person name="Lee C.-M."/>
            <person name="Sim J.-S."/>
            <person name="Jeong J.-T."/>
            <person name="Choi B.-S."/>
            <person name="Jung M."/>
            <person name="Ginzburg D."/>
            <person name="Zhao K."/>
            <person name="Won S.Y."/>
            <person name="Oh T.-J."/>
            <person name="Yu Y."/>
            <person name="Kim N.-H."/>
            <person name="Lee O.R."/>
            <person name="Lee T.-H."/>
            <person name="Bashyal P."/>
            <person name="Kim T.-S."/>
            <person name="Lee W.-H."/>
            <person name="Kawkins C."/>
            <person name="Kim C.-K."/>
            <person name="Kim J.S."/>
            <person name="Ahn B.O."/>
            <person name="Rhee S.Y."/>
            <person name="Sohng J.K."/>
        </authorList>
    </citation>
    <scope>NUCLEOTIDE SEQUENCE</scope>
    <source>
        <tissue evidence="4">Leaf</tissue>
    </source>
</reference>
<comment type="caution">
    <text evidence="4">The sequence shown here is derived from an EMBL/GenBank/DDBJ whole genome shotgun (WGS) entry which is preliminary data.</text>
</comment>
<dbReference type="InterPro" id="IPR044179">
    <property type="entry name" value="PPR5-like"/>
</dbReference>
<dbReference type="AlphaFoldDB" id="A0A834U1D6"/>
<evidence type="ECO:0000313" key="5">
    <source>
        <dbReference type="Proteomes" id="UP000634136"/>
    </source>
</evidence>
<feature type="repeat" description="PPR" evidence="3">
    <location>
        <begin position="177"/>
        <end position="211"/>
    </location>
</feature>
<evidence type="ECO:0000256" key="1">
    <source>
        <dbReference type="ARBA" id="ARBA00007626"/>
    </source>
</evidence>
<proteinExistence type="inferred from homology"/>
<comment type="similarity">
    <text evidence="1">Belongs to the PPR family. P subfamily.</text>
</comment>
<protein>
    <submittedName>
        <fullName evidence="4">Pentatricopeptide repeat-containing protein, mitochondrial</fullName>
    </submittedName>
</protein>
<gene>
    <name evidence="4" type="ORF">G2W53_012473</name>
</gene>
<name>A0A834U1D6_9FABA</name>
<organism evidence="4 5">
    <name type="scientific">Senna tora</name>
    <dbReference type="NCBI Taxonomy" id="362788"/>
    <lineage>
        <taxon>Eukaryota</taxon>
        <taxon>Viridiplantae</taxon>
        <taxon>Streptophyta</taxon>
        <taxon>Embryophyta</taxon>
        <taxon>Tracheophyta</taxon>
        <taxon>Spermatophyta</taxon>
        <taxon>Magnoliopsida</taxon>
        <taxon>eudicotyledons</taxon>
        <taxon>Gunneridae</taxon>
        <taxon>Pentapetalae</taxon>
        <taxon>rosids</taxon>
        <taxon>fabids</taxon>
        <taxon>Fabales</taxon>
        <taxon>Fabaceae</taxon>
        <taxon>Caesalpinioideae</taxon>
        <taxon>Cassia clade</taxon>
        <taxon>Senna</taxon>
    </lineage>
</organism>
<sequence>MALSCRVLLSSVRKMCNGTLHFLSFPSGSHHLNFQTESNSNPLLLKLIRVSNSRIKSTLDQEFNSLKSSEFSWESLVTSLRPSSSEKARLVLEWVLEKILKDNEKNRSVFSEFILLCGKLQIVPLAIQAFASMEANGVKPTSVVLNSLINACLCSHDIVTALSLFEIMEISESYKPDFQTYNIFISAFSKSGNVDAMLAWYSSKKSAGHGPDLQTFESLISGCVKSRNFEIADRIYEEMTTSGIVPSISILENMLEGFCKQKNLGRAEEFFKFVVGARWEINENMVQKLMGLYVELGQVEKMEDLLETMTKSHHITNEVLSQIHCGIIRMYAKLDRLDDVEFAVGRMLKQGRSFTSTDDVEKVICSYFRREAYDRLDIFLECIKSCHTLSRSTYDLLISGYRRAGLHEKVDSIMEATKSLGFA</sequence>
<dbReference type="PANTHER" id="PTHR47874">
    <property type="entry name" value="EXPRESSED PROTEIN"/>
    <property type="match status" value="1"/>
</dbReference>
<dbReference type="GO" id="GO:0003729">
    <property type="term" value="F:mRNA binding"/>
    <property type="evidence" value="ECO:0007669"/>
    <property type="project" value="InterPro"/>
</dbReference>
<evidence type="ECO:0000256" key="2">
    <source>
        <dbReference type="ARBA" id="ARBA00022737"/>
    </source>
</evidence>
<evidence type="ECO:0000256" key="3">
    <source>
        <dbReference type="PROSITE-ProRule" id="PRU00708"/>
    </source>
</evidence>
<dbReference type="PANTHER" id="PTHR47874:SF4">
    <property type="entry name" value="EXPRESSED PROTEIN"/>
    <property type="match status" value="1"/>
</dbReference>